<protein>
    <submittedName>
        <fullName evidence="2">Uncharacterized protein</fullName>
    </submittedName>
</protein>
<dbReference type="SUPFAM" id="SSF48403">
    <property type="entry name" value="Ankyrin repeat"/>
    <property type="match status" value="1"/>
</dbReference>
<comment type="caution">
    <text evidence="2">The sequence shown here is derived from an EMBL/GenBank/DDBJ whole genome shotgun (WGS) entry which is preliminary data.</text>
</comment>
<dbReference type="GO" id="GO:0004620">
    <property type="term" value="F:phospholipase activity"/>
    <property type="evidence" value="ECO:0007669"/>
    <property type="project" value="TreeGrafter"/>
</dbReference>
<dbReference type="GO" id="GO:0046513">
    <property type="term" value="P:ceramide biosynthetic process"/>
    <property type="evidence" value="ECO:0007669"/>
    <property type="project" value="TreeGrafter"/>
</dbReference>
<dbReference type="EMBL" id="LSYV01000243">
    <property type="protein sequence ID" value="KXZ41916.1"/>
    <property type="molecule type" value="Genomic_DNA"/>
</dbReference>
<reference evidence="3" key="1">
    <citation type="journal article" date="2016" name="Nat. Commun.">
        <title>The Gonium pectorale genome demonstrates co-option of cell cycle regulation during the evolution of multicellularity.</title>
        <authorList>
            <person name="Hanschen E.R."/>
            <person name="Marriage T.N."/>
            <person name="Ferris P.J."/>
            <person name="Hamaji T."/>
            <person name="Toyoda A."/>
            <person name="Fujiyama A."/>
            <person name="Neme R."/>
            <person name="Noguchi H."/>
            <person name="Minakuchi Y."/>
            <person name="Suzuki M."/>
            <person name="Kawai-Toyooka H."/>
            <person name="Smith D.R."/>
            <person name="Sparks H."/>
            <person name="Anderson J."/>
            <person name="Bakaric R."/>
            <person name="Luria V."/>
            <person name="Karger A."/>
            <person name="Kirschner M.W."/>
            <person name="Durand P.M."/>
            <person name="Michod R.E."/>
            <person name="Nozaki H."/>
            <person name="Olson B.J."/>
        </authorList>
    </citation>
    <scope>NUCLEOTIDE SEQUENCE [LARGE SCALE GENOMIC DNA]</scope>
    <source>
        <strain evidence="3">NIES-2863</strain>
    </source>
</reference>
<organism evidence="2 3">
    <name type="scientific">Gonium pectorale</name>
    <name type="common">Green alga</name>
    <dbReference type="NCBI Taxonomy" id="33097"/>
    <lineage>
        <taxon>Eukaryota</taxon>
        <taxon>Viridiplantae</taxon>
        <taxon>Chlorophyta</taxon>
        <taxon>core chlorophytes</taxon>
        <taxon>Chlorophyceae</taxon>
        <taxon>CS clade</taxon>
        <taxon>Chlamydomonadales</taxon>
        <taxon>Volvocaceae</taxon>
        <taxon>Gonium</taxon>
    </lineage>
</organism>
<sequence length="291" mass="31853">MRFQETFATSTRQRRSTSAARSTPPSISRPPRVFAAHWLAPGATRELTLERRKELVRLVAASGVLPNMEVALQAAGFVGTVATALDSAAEAGQLSMCQWLWDYSRSCTEDVCEACSAYDAWMSAAYGGHQHVCEWLLTVDPGAEDLEHWAIASAFYAGHVDLAEWLLQQQRRTPSTTIDSDFQYLRGVAHGCDLPTLQRAWLRFGPPKKRNQKTTLLSSAAGSSTPDWAAKVEWLEVQGCPWSTEVAKSAASLANEGEVLARLTWLRGRGYPVDGDAVLPAASKGNMQVLE</sequence>
<dbReference type="PANTHER" id="PTHR12393">
    <property type="entry name" value="SPHINGOMYELIN PHOSPHODIESTERASE RELATED"/>
    <property type="match status" value="1"/>
</dbReference>
<dbReference type="Gene3D" id="1.25.40.20">
    <property type="entry name" value="Ankyrin repeat-containing domain"/>
    <property type="match status" value="1"/>
</dbReference>
<dbReference type="AlphaFoldDB" id="A0A150FWD3"/>
<dbReference type="PANTHER" id="PTHR12393:SF6">
    <property type="entry name" value="SPHINGOMYELIN PHOSPHODIESTERASE 2"/>
    <property type="match status" value="1"/>
</dbReference>
<dbReference type="Proteomes" id="UP000075714">
    <property type="component" value="Unassembled WGS sequence"/>
</dbReference>
<evidence type="ECO:0000256" key="1">
    <source>
        <dbReference type="SAM" id="MobiDB-lite"/>
    </source>
</evidence>
<feature type="compositionally biased region" description="Low complexity" evidence="1">
    <location>
        <begin position="8"/>
        <end position="29"/>
    </location>
</feature>
<dbReference type="GO" id="GO:0030149">
    <property type="term" value="P:sphingolipid catabolic process"/>
    <property type="evidence" value="ECO:0007669"/>
    <property type="project" value="TreeGrafter"/>
</dbReference>
<proteinExistence type="predicted"/>
<dbReference type="GO" id="GO:0005783">
    <property type="term" value="C:endoplasmic reticulum"/>
    <property type="evidence" value="ECO:0007669"/>
    <property type="project" value="TreeGrafter"/>
</dbReference>
<dbReference type="GO" id="GO:0071944">
    <property type="term" value="C:cell periphery"/>
    <property type="evidence" value="ECO:0007669"/>
    <property type="project" value="TreeGrafter"/>
</dbReference>
<dbReference type="OrthoDB" id="494131at2759"/>
<dbReference type="InterPro" id="IPR036770">
    <property type="entry name" value="Ankyrin_rpt-contain_sf"/>
</dbReference>
<keyword evidence="3" id="KW-1185">Reference proteome</keyword>
<feature type="region of interest" description="Disordered" evidence="1">
    <location>
        <begin position="1"/>
        <end position="29"/>
    </location>
</feature>
<accession>A0A150FWD3</accession>
<dbReference type="GO" id="GO:0016020">
    <property type="term" value="C:membrane"/>
    <property type="evidence" value="ECO:0007669"/>
    <property type="project" value="TreeGrafter"/>
</dbReference>
<evidence type="ECO:0000313" key="3">
    <source>
        <dbReference type="Proteomes" id="UP000075714"/>
    </source>
</evidence>
<gene>
    <name evidence="2" type="ORF">GPECTOR_244g597</name>
</gene>
<evidence type="ECO:0000313" key="2">
    <source>
        <dbReference type="EMBL" id="KXZ41916.1"/>
    </source>
</evidence>
<name>A0A150FWD3_GONPE</name>